<evidence type="ECO:0000256" key="6">
    <source>
        <dbReference type="RuleBase" id="RU910716"/>
    </source>
</evidence>
<evidence type="ECO:0000313" key="8">
    <source>
        <dbReference type="Proteomes" id="UP000683360"/>
    </source>
</evidence>
<evidence type="ECO:0000256" key="2">
    <source>
        <dbReference type="ARBA" id="ARBA00008789"/>
    </source>
</evidence>
<reference evidence="7" key="1">
    <citation type="submission" date="2021-03" db="EMBL/GenBank/DDBJ databases">
        <authorList>
            <person name="Bekaert M."/>
        </authorList>
    </citation>
    <scope>NUCLEOTIDE SEQUENCE</scope>
</reference>
<gene>
    <name evidence="7" type="ORF">MEDL_31318</name>
</gene>
<dbReference type="AlphaFoldDB" id="A0A8S3SHQ9"/>
<comment type="caution">
    <text evidence="7">The sequence shown here is derived from an EMBL/GenBank/DDBJ whole genome shotgun (WGS) entry which is preliminary data.</text>
</comment>
<evidence type="ECO:0000256" key="3">
    <source>
        <dbReference type="ARBA" id="ARBA00022692"/>
    </source>
</evidence>
<keyword evidence="4 6" id="KW-1133">Transmembrane helix</keyword>
<dbReference type="EMBL" id="CAJPWZ010001554">
    <property type="protein sequence ID" value="CAG2217620.1"/>
    <property type="molecule type" value="Genomic_DNA"/>
</dbReference>
<name>A0A8S3SHQ9_MYTED</name>
<evidence type="ECO:0000313" key="7">
    <source>
        <dbReference type="EMBL" id="CAG2217620.1"/>
    </source>
</evidence>
<dbReference type="Proteomes" id="UP000683360">
    <property type="component" value="Unassembled WGS sequence"/>
</dbReference>
<comment type="caution">
    <text evidence="6">Lacks conserved residue(s) required for the propagation of feature annotation.</text>
</comment>
<evidence type="ECO:0000256" key="5">
    <source>
        <dbReference type="ARBA" id="ARBA00023136"/>
    </source>
</evidence>
<organism evidence="7 8">
    <name type="scientific">Mytilus edulis</name>
    <name type="common">Blue mussel</name>
    <dbReference type="NCBI Taxonomy" id="6550"/>
    <lineage>
        <taxon>Eukaryota</taxon>
        <taxon>Metazoa</taxon>
        <taxon>Spiralia</taxon>
        <taxon>Lophotrochozoa</taxon>
        <taxon>Mollusca</taxon>
        <taxon>Bivalvia</taxon>
        <taxon>Autobranchia</taxon>
        <taxon>Pteriomorphia</taxon>
        <taxon>Mytilida</taxon>
        <taxon>Mytiloidea</taxon>
        <taxon>Mytilidae</taxon>
        <taxon>Mytilinae</taxon>
        <taxon>Mytilus</taxon>
    </lineage>
</organism>
<keyword evidence="5 6" id="KW-0472">Membrane</keyword>
<proteinExistence type="inferred from homology"/>
<dbReference type="InterPro" id="IPR018629">
    <property type="entry name" value="XK-rel"/>
</dbReference>
<protein>
    <recommendedName>
        <fullName evidence="6">XK-related protein</fullName>
    </recommendedName>
</protein>
<feature type="transmembrane region" description="Helical" evidence="6">
    <location>
        <begin position="131"/>
        <end position="149"/>
    </location>
</feature>
<comment type="similarity">
    <text evidence="2 6">Belongs to the XK family.</text>
</comment>
<dbReference type="OrthoDB" id="10368922at2759"/>
<dbReference type="GO" id="GO:0005886">
    <property type="term" value="C:plasma membrane"/>
    <property type="evidence" value="ECO:0007669"/>
    <property type="project" value="UniProtKB-ARBA"/>
</dbReference>
<accession>A0A8S3SHQ9</accession>
<evidence type="ECO:0000256" key="1">
    <source>
        <dbReference type="ARBA" id="ARBA00004141"/>
    </source>
</evidence>
<keyword evidence="8" id="KW-1185">Reference proteome</keyword>
<evidence type="ECO:0000256" key="4">
    <source>
        <dbReference type="ARBA" id="ARBA00022989"/>
    </source>
</evidence>
<sequence length="199" mass="22521">MDHKDSRRCSQSVIGLQIKNESTTCMLEDTDSNANDDKQSEANHKRGIDWDRIDGDLGTYFKVIVAFMEDIPQLALQLYITLTESSNEINVYTHVLRSLSMTASWISVITTMNISCIDFSITYNTTRKENCTMRAFFAFCIILICLSGFDHTDAAVKCFKSYCINNDGCRFGCFAYGCGSEHFCRVQDRRCCCDGCISD</sequence>
<dbReference type="Pfam" id="PF09815">
    <property type="entry name" value="XK-related"/>
    <property type="match status" value="1"/>
</dbReference>
<keyword evidence="3 6" id="KW-0812">Transmembrane</keyword>
<comment type="subcellular location">
    <subcellularLocation>
        <location evidence="1 6">Membrane</location>
        <topology evidence="1 6">Multi-pass membrane protein</topology>
    </subcellularLocation>
</comment>